<proteinExistence type="predicted"/>
<protein>
    <submittedName>
        <fullName evidence="3">Peptidoglycan-binding (PGRP) domain of peptidoglycan hydrolases-containing protein</fullName>
    </submittedName>
</protein>
<organism evidence="3 4">
    <name type="scientific">Carnobacterium viridans</name>
    <dbReference type="NCBI Taxonomy" id="174587"/>
    <lineage>
        <taxon>Bacteria</taxon>
        <taxon>Bacillati</taxon>
        <taxon>Bacillota</taxon>
        <taxon>Bacilli</taxon>
        <taxon>Lactobacillales</taxon>
        <taxon>Carnobacteriaceae</taxon>
        <taxon>Carnobacterium</taxon>
    </lineage>
</organism>
<dbReference type="SUPFAM" id="SSF47090">
    <property type="entry name" value="PGBD-like"/>
    <property type="match status" value="1"/>
</dbReference>
<dbReference type="GO" id="GO:0008745">
    <property type="term" value="F:N-acetylmuramoyl-L-alanine amidase activity"/>
    <property type="evidence" value="ECO:0007669"/>
    <property type="project" value="InterPro"/>
</dbReference>
<dbReference type="InterPro" id="IPR002502">
    <property type="entry name" value="Amidase_domain"/>
</dbReference>
<feature type="region of interest" description="Disordered" evidence="1">
    <location>
        <begin position="1"/>
        <end position="29"/>
    </location>
</feature>
<dbReference type="InterPro" id="IPR036366">
    <property type="entry name" value="PGBDSf"/>
</dbReference>
<name>A0A1H0YUD1_9LACT</name>
<keyword evidence="3" id="KW-0378">Hydrolase</keyword>
<dbReference type="SMART" id="SM00644">
    <property type="entry name" value="Ami_2"/>
    <property type="match status" value="1"/>
</dbReference>
<evidence type="ECO:0000313" key="4">
    <source>
        <dbReference type="Proteomes" id="UP000199481"/>
    </source>
</evidence>
<dbReference type="Proteomes" id="UP000199481">
    <property type="component" value="Unassembled WGS sequence"/>
</dbReference>
<dbReference type="GO" id="GO:0009253">
    <property type="term" value="P:peptidoglycan catabolic process"/>
    <property type="evidence" value="ECO:0007669"/>
    <property type="project" value="InterPro"/>
</dbReference>
<accession>A0A1H0YUD1</accession>
<evidence type="ECO:0000256" key="1">
    <source>
        <dbReference type="SAM" id="MobiDB-lite"/>
    </source>
</evidence>
<gene>
    <name evidence="3" type="ORF">SAMN04487752_1146</name>
</gene>
<reference evidence="4" key="1">
    <citation type="submission" date="2016-10" db="EMBL/GenBank/DDBJ databases">
        <authorList>
            <person name="Varghese N."/>
            <person name="Submissions S."/>
        </authorList>
    </citation>
    <scope>NUCLEOTIDE SEQUENCE [LARGE SCALE GENOMIC DNA]</scope>
    <source>
        <strain evidence="4">MPL-11</strain>
    </source>
</reference>
<dbReference type="EMBL" id="FNJW01000008">
    <property type="protein sequence ID" value="SDQ18476.1"/>
    <property type="molecule type" value="Genomic_DNA"/>
</dbReference>
<dbReference type="InterPro" id="IPR036365">
    <property type="entry name" value="PGBD-like_sf"/>
</dbReference>
<keyword evidence="4" id="KW-1185">Reference proteome</keyword>
<dbReference type="Gene3D" id="1.10.101.10">
    <property type="entry name" value="PGBD-like superfamily/PGBD"/>
    <property type="match status" value="2"/>
</dbReference>
<sequence>MGTVNRLNRDDIVNGKAGKRPGNPKGGVIHNDYGAMTPQQYTPWLITRKNNGQLNLGFAPYYINSSAILRADNTNNKAWHTANNEGNAWYLGYEVVQSYYGIISDKEFIKNEDMTLRQVAEDFHYYGLKPNRDTIRLHSQFSSTSCPHRSWDLHGKSINAVKDYFITKVAKYMSLGKTVEEMLKNEGVSDPVATVPNAVTPQPDGKTVKVGKQATHWETGSTIPKFVIGQVYDVLASMPVSKSRSKKAYLIGKGKVATGWLLEQDVDGFKAAGGGNTNKATPTTKPAITGTTTETQSIAGVQMFLNRWFYGGLIVDNLAGSATNKALIKALQMELNSQFNAGLKVDGLWGAKTKNACITVREGANGNLTRLIKAALICKGYDVKGFDGKFGDGLDKAVKKFQSAKALKVDGLVGQGTFEALFK</sequence>
<feature type="domain" description="N-acetylmuramoyl-L-alanine amidase" evidence="2">
    <location>
        <begin position="12"/>
        <end position="157"/>
    </location>
</feature>
<dbReference type="InterPro" id="IPR002477">
    <property type="entry name" value="Peptidoglycan-bd-like"/>
</dbReference>
<dbReference type="InterPro" id="IPR036505">
    <property type="entry name" value="Amidase/PGRP_sf"/>
</dbReference>
<dbReference type="Gene3D" id="3.40.80.10">
    <property type="entry name" value="Peptidoglycan recognition protein-like"/>
    <property type="match status" value="1"/>
</dbReference>
<dbReference type="RefSeq" id="WP_089976010.1">
    <property type="nucleotide sequence ID" value="NZ_CP084916.1"/>
</dbReference>
<dbReference type="Pfam" id="PF01471">
    <property type="entry name" value="PG_binding_1"/>
    <property type="match status" value="1"/>
</dbReference>
<evidence type="ECO:0000313" key="3">
    <source>
        <dbReference type="EMBL" id="SDQ18476.1"/>
    </source>
</evidence>
<dbReference type="OrthoDB" id="2156809at2"/>
<dbReference type="AlphaFoldDB" id="A0A1H0YUD1"/>
<evidence type="ECO:0000259" key="2">
    <source>
        <dbReference type="SMART" id="SM00644"/>
    </source>
</evidence>
<dbReference type="SUPFAM" id="SSF55846">
    <property type="entry name" value="N-acetylmuramoyl-L-alanine amidase-like"/>
    <property type="match status" value="1"/>
</dbReference>